<organism evidence="2 3">
    <name type="scientific">Streptococcus phage CHPC1005</name>
    <dbReference type="NCBI Taxonomy" id="2365005"/>
    <lineage>
        <taxon>Viruses</taxon>
        <taxon>Duplodnaviria</taxon>
        <taxon>Heunggongvirae</taxon>
        <taxon>Uroviricota</taxon>
        <taxon>Caudoviricetes</taxon>
        <taxon>Aliceevansviridae</taxon>
        <taxon>Moineauvirus</taxon>
        <taxon>Moineauvirus CHPC1005</taxon>
    </lineage>
</organism>
<evidence type="ECO:0000313" key="3">
    <source>
        <dbReference type="Proteomes" id="UP000272544"/>
    </source>
</evidence>
<proteinExistence type="predicted"/>
<dbReference type="Pfam" id="PF12651">
    <property type="entry name" value="RHH_3"/>
    <property type="match status" value="1"/>
</dbReference>
<protein>
    <recommendedName>
        <fullName evidence="1">Predicted DNA-binding protein ribbon-helix-helix domain-containing protein</fullName>
    </recommendedName>
</protein>
<dbReference type="Proteomes" id="UP000272544">
    <property type="component" value="Segment"/>
</dbReference>
<dbReference type="SUPFAM" id="SSF47598">
    <property type="entry name" value="Ribbon-helix-helix"/>
    <property type="match status" value="1"/>
</dbReference>
<dbReference type="InterPro" id="IPR038733">
    <property type="entry name" value="Predicted_DNA_bind_prot_RHH"/>
</dbReference>
<name>A0A3G8FBI0_9CAUD</name>
<evidence type="ECO:0000259" key="1">
    <source>
        <dbReference type="Pfam" id="PF12651"/>
    </source>
</evidence>
<sequence length="47" mass="5526">MAKKRMTFTLDEELLVELKNISNKTMIPQARIVQTAIKEYLKKMSLQ</sequence>
<dbReference type="Gene3D" id="1.10.1220.10">
    <property type="entry name" value="Met repressor-like"/>
    <property type="match status" value="1"/>
</dbReference>
<dbReference type="EMBL" id="MH937483">
    <property type="protein sequence ID" value="AZF91182.1"/>
    <property type="molecule type" value="Genomic_DNA"/>
</dbReference>
<evidence type="ECO:0000313" key="2">
    <source>
        <dbReference type="EMBL" id="AZF91182.1"/>
    </source>
</evidence>
<accession>A0A3G8FBI0</accession>
<dbReference type="GO" id="GO:0006355">
    <property type="term" value="P:regulation of DNA-templated transcription"/>
    <property type="evidence" value="ECO:0007669"/>
    <property type="project" value="InterPro"/>
</dbReference>
<gene>
    <name evidence="2" type="ORF">CHPC1005_0002</name>
</gene>
<dbReference type="InterPro" id="IPR013321">
    <property type="entry name" value="Arc_rbn_hlx_hlx"/>
</dbReference>
<feature type="domain" description="Predicted DNA-binding protein ribbon-helix-helix" evidence="1">
    <location>
        <begin position="3"/>
        <end position="43"/>
    </location>
</feature>
<dbReference type="InterPro" id="IPR010985">
    <property type="entry name" value="Ribbon_hlx_hlx"/>
</dbReference>
<keyword evidence="3" id="KW-1185">Reference proteome</keyword>
<reference evidence="2 3" key="1">
    <citation type="submission" date="2018-09" db="EMBL/GenBank/DDBJ databases">
        <title>A comparative genomics approach for identifying host-range determinants of bacteriophages infecting Streptococcus thermophilus.</title>
        <authorList>
            <person name="Szymczak P."/>
            <person name="Rau M.H."/>
            <person name="Monteiro J.M."/>
            <person name="de Pinho M.G."/>
            <person name="Filipe S.R."/>
            <person name="Vogensen F.K."/>
            <person name="Zeidan A."/>
            <person name="Janzen T."/>
        </authorList>
    </citation>
    <scope>NUCLEOTIDE SEQUENCE [LARGE SCALE GENOMIC DNA]</scope>
</reference>